<evidence type="ECO:0000313" key="9">
    <source>
        <dbReference type="EMBL" id="POS85614.1"/>
    </source>
</evidence>
<accession>A0A2S4PUE3</accession>
<comment type="similarity">
    <text evidence="2">Belongs to the mitochondrion-specific ribosomal protein mS29 family.</text>
</comment>
<gene>
    <name evidence="9" type="ORF">EPUL_004219</name>
</gene>
<name>A0A2S4PUE3_9PEZI</name>
<dbReference type="STRING" id="225359.A0A2S4PUE3"/>
<comment type="subcellular location">
    <subcellularLocation>
        <location evidence="1">Mitochondrion</location>
    </subcellularLocation>
</comment>
<reference evidence="9 10" key="1">
    <citation type="submission" date="2017-10" db="EMBL/GenBank/DDBJ databases">
        <title>Development of genomic resources for the powdery mildew, Erysiphe pulchra.</title>
        <authorList>
            <person name="Wadl P.A."/>
            <person name="Mack B.M."/>
            <person name="Moore G."/>
            <person name="Beltz S.B."/>
        </authorList>
    </citation>
    <scope>NUCLEOTIDE SEQUENCE [LARGE SCALE GENOMIC DNA]</scope>
    <source>
        <strain evidence="9">Cflorida</strain>
    </source>
</reference>
<evidence type="ECO:0000256" key="5">
    <source>
        <dbReference type="ARBA" id="ARBA00023128"/>
    </source>
</evidence>
<dbReference type="EMBL" id="PEDP01000548">
    <property type="protein sequence ID" value="POS85614.1"/>
    <property type="molecule type" value="Genomic_DNA"/>
</dbReference>
<evidence type="ECO:0000256" key="2">
    <source>
        <dbReference type="ARBA" id="ARBA00009863"/>
    </source>
</evidence>
<keyword evidence="6" id="KW-0687">Ribonucleoprotein</keyword>
<feature type="region of interest" description="Disordered" evidence="8">
    <location>
        <begin position="129"/>
        <end position="155"/>
    </location>
</feature>
<evidence type="ECO:0000256" key="7">
    <source>
        <dbReference type="ARBA" id="ARBA00035140"/>
    </source>
</evidence>
<evidence type="ECO:0000313" key="10">
    <source>
        <dbReference type="Proteomes" id="UP000237438"/>
    </source>
</evidence>
<protein>
    <recommendedName>
        <fullName evidence="7">Small ribosomal subunit protein mS29</fullName>
    </recommendedName>
</protein>
<keyword evidence="4" id="KW-0689">Ribosomal protein</keyword>
<evidence type="ECO:0000256" key="4">
    <source>
        <dbReference type="ARBA" id="ARBA00022980"/>
    </source>
</evidence>
<evidence type="ECO:0000256" key="1">
    <source>
        <dbReference type="ARBA" id="ARBA00004173"/>
    </source>
</evidence>
<dbReference type="AlphaFoldDB" id="A0A2S4PUE3"/>
<keyword evidence="10" id="KW-1185">Reference proteome</keyword>
<evidence type="ECO:0000256" key="3">
    <source>
        <dbReference type="ARBA" id="ARBA00022946"/>
    </source>
</evidence>
<sequence>MVSLSGLAKPTNLNHAFPLIFSRTSLNLSNFIGIVSFSTSITRSERNAPPARGTNTLRIAKKNVVRDKGRPPAVGERKNYRKRIVLSNSNALSVTLPVLDLNLIQELVGKPIFKEKKVSISKSLKLNNKNKTKTKDGGQIMDNDNNNQSKPRMSERKLTASVVGLSDETIDSLRASKAFKITQSWELFRQPGVLIREHSKIMNHRLLQAQEEKNTVRMVIDGAKGSGKSMMLLYAMATAFVNNWVVIHIPEAQDVTNAVTEYAPIPDSNLFSQNTLVAELLDTIAKANSKVLRTITVKQVHPAIAASLESNCSIYRLCELGAREPEFAWPFFLSFWSEITTEGNPPIMMCLDGLSHILKNSLYLRPDLSYVHSQDLAIVKHFTDYLSGAQTLPNGGACLAATNRSHAPVSPSLELAIKRSEDRVQNRQISQHDPYEKNYDYRSDEMLNDVEIFKLGGLTKNETRGLLEYWAKSGILRSRVDEKTVAEKWVLAGHGIAGEIQRGLLVRPYASQSIQYNLSANEA</sequence>
<dbReference type="GO" id="GO:0005763">
    <property type="term" value="C:mitochondrial small ribosomal subunit"/>
    <property type="evidence" value="ECO:0007669"/>
    <property type="project" value="TreeGrafter"/>
</dbReference>
<dbReference type="OrthoDB" id="274828at2759"/>
<evidence type="ECO:0000256" key="8">
    <source>
        <dbReference type="SAM" id="MobiDB-lite"/>
    </source>
</evidence>
<dbReference type="InterPro" id="IPR019368">
    <property type="entry name" value="Ribosomal_mS29"/>
</dbReference>
<feature type="compositionally biased region" description="Polar residues" evidence="8">
    <location>
        <begin position="142"/>
        <end position="151"/>
    </location>
</feature>
<keyword evidence="5" id="KW-0496">Mitochondrion</keyword>
<dbReference type="Proteomes" id="UP000237438">
    <property type="component" value="Unassembled WGS sequence"/>
</dbReference>
<dbReference type="GO" id="GO:0003735">
    <property type="term" value="F:structural constituent of ribosome"/>
    <property type="evidence" value="ECO:0007669"/>
    <property type="project" value="TreeGrafter"/>
</dbReference>
<dbReference type="PANTHER" id="PTHR12810:SF0">
    <property type="entry name" value="SMALL RIBOSOMAL SUBUNIT PROTEIN MS29"/>
    <property type="match status" value="1"/>
</dbReference>
<keyword evidence="3" id="KW-0809">Transit peptide</keyword>
<dbReference type="Pfam" id="PF10236">
    <property type="entry name" value="DAP3"/>
    <property type="match status" value="1"/>
</dbReference>
<organism evidence="9 10">
    <name type="scientific">Erysiphe pulchra</name>
    <dbReference type="NCBI Taxonomy" id="225359"/>
    <lineage>
        <taxon>Eukaryota</taxon>
        <taxon>Fungi</taxon>
        <taxon>Dikarya</taxon>
        <taxon>Ascomycota</taxon>
        <taxon>Pezizomycotina</taxon>
        <taxon>Leotiomycetes</taxon>
        <taxon>Erysiphales</taxon>
        <taxon>Erysiphaceae</taxon>
        <taxon>Erysiphe</taxon>
    </lineage>
</organism>
<comment type="caution">
    <text evidence="9">The sequence shown here is derived from an EMBL/GenBank/DDBJ whole genome shotgun (WGS) entry which is preliminary data.</text>
</comment>
<dbReference type="PANTHER" id="PTHR12810">
    <property type="entry name" value="MITOCHONDRIAL 28S RIBOSOMAL PROTEIN S29"/>
    <property type="match status" value="1"/>
</dbReference>
<proteinExistence type="inferred from homology"/>
<evidence type="ECO:0000256" key="6">
    <source>
        <dbReference type="ARBA" id="ARBA00023274"/>
    </source>
</evidence>